<dbReference type="Proteomes" id="UP000812966">
    <property type="component" value="Unassembled WGS sequence"/>
</dbReference>
<proteinExistence type="predicted"/>
<feature type="coiled-coil region" evidence="1">
    <location>
        <begin position="77"/>
        <end position="104"/>
    </location>
</feature>
<sequence>MPEKVENVLPALVEADREEQARVDVELDEMARKREQAKQEAQDRYQQKEARKSADHQQEWLLRQKEKRKDVSTLLDASALLDRIKQARTMIQEVAREIKESDIRVVLPFHPGYSRDLTMARKYELDKQGERGPEVEFVELFDELASNYAEALARFRALSWFPDEDLVFVASRETNDLRHDNKDDLEDLISLLNYVNPSQGFFVWFQDFKRDIDHVYFMRTGTETLLRTWFRTKPDRQALLAEAGLEGEAATGEEGRKLLFQRMEKCFLDQGVEVPEAYRYKTLEEAEVRDRFGFMDFGEKIDKKEDKAGDENKDKDEDEDQLKTDDKSKKPDEDAKDGKEAAGIVVKMRRIRGDKRTRPTVDMSGIPKRKDVTKPIRRRRTEEKAVRSRRAHKDLKPDRQAKHDPEARARARTPRVKTPRVRTPRSATGARIDRRLEKASPGDVIPSPGIDALAQTVSSLRPELLDSPLVQVERRRTTGRVGSYERSVELGAQDGNSGSFHSFASAAGSGSIHTAETDFTGSQRSYTMTDRTGSTDGSRGSHSSNPFSNSYVPGLSTLASDAATNSTNVTSIYQFSSTIPETFSSFSNPSNPSSYDVTNDPSSHLKLRYVSIKSACTYHGPLDIITEG</sequence>
<evidence type="ECO:0000256" key="1">
    <source>
        <dbReference type="SAM" id="Coils"/>
    </source>
</evidence>
<comment type="caution">
    <text evidence="3">The sequence shown here is derived from an EMBL/GenBank/DDBJ whole genome shotgun (WGS) entry which is preliminary data.</text>
</comment>
<feature type="region of interest" description="Disordered" evidence="2">
    <location>
        <begin position="30"/>
        <end position="57"/>
    </location>
</feature>
<dbReference type="EMBL" id="JABELV010000132">
    <property type="protein sequence ID" value="KAG7529899.1"/>
    <property type="molecule type" value="Genomic_DNA"/>
</dbReference>
<feature type="compositionally biased region" description="Basic and acidic residues" evidence="2">
    <location>
        <begin position="394"/>
        <end position="409"/>
    </location>
</feature>
<gene>
    <name evidence="3" type="ORF">FFLO_05347</name>
</gene>
<evidence type="ECO:0000256" key="2">
    <source>
        <dbReference type="SAM" id="MobiDB-lite"/>
    </source>
</evidence>
<name>A0A8K0JIE3_9TREE</name>
<keyword evidence="1" id="KW-0175">Coiled coil</keyword>
<accession>A0A8K0JIE3</accession>
<organism evidence="3 4">
    <name type="scientific">Filobasidium floriforme</name>
    <dbReference type="NCBI Taxonomy" id="5210"/>
    <lineage>
        <taxon>Eukaryota</taxon>
        <taxon>Fungi</taxon>
        <taxon>Dikarya</taxon>
        <taxon>Basidiomycota</taxon>
        <taxon>Agaricomycotina</taxon>
        <taxon>Tremellomycetes</taxon>
        <taxon>Filobasidiales</taxon>
        <taxon>Filobasidiaceae</taxon>
        <taxon>Filobasidium</taxon>
    </lineage>
</organism>
<feature type="compositionally biased region" description="Basic residues" evidence="2">
    <location>
        <begin position="410"/>
        <end position="423"/>
    </location>
</feature>
<keyword evidence="4" id="KW-1185">Reference proteome</keyword>
<feature type="region of interest" description="Disordered" evidence="2">
    <location>
        <begin position="514"/>
        <end position="548"/>
    </location>
</feature>
<feature type="compositionally biased region" description="Basic and acidic residues" evidence="2">
    <location>
        <begin position="303"/>
        <end position="340"/>
    </location>
</feature>
<dbReference type="AlphaFoldDB" id="A0A8K0JIE3"/>
<feature type="compositionally biased region" description="Basic and acidic residues" evidence="2">
    <location>
        <begin position="368"/>
        <end position="386"/>
    </location>
</feature>
<evidence type="ECO:0000313" key="4">
    <source>
        <dbReference type="Proteomes" id="UP000812966"/>
    </source>
</evidence>
<evidence type="ECO:0000313" key="3">
    <source>
        <dbReference type="EMBL" id="KAG7529899.1"/>
    </source>
</evidence>
<protein>
    <submittedName>
        <fullName evidence="3">Uncharacterized protein</fullName>
    </submittedName>
</protein>
<feature type="region of interest" description="Disordered" evidence="2">
    <location>
        <begin position="303"/>
        <end position="430"/>
    </location>
</feature>
<reference evidence="3" key="1">
    <citation type="submission" date="2020-04" db="EMBL/GenBank/DDBJ databases">
        <title>Analysis of mating type loci in Filobasidium floriforme.</title>
        <authorList>
            <person name="Nowrousian M."/>
        </authorList>
    </citation>
    <scope>NUCLEOTIDE SEQUENCE</scope>
    <source>
        <strain evidence="3">CBS 6242</strain>
    </source>
</reference>